<dbReference type="RefSeq" id="YP_919027.1">
    <property type="nucleotide sequence ID" value="NC_008694.1"/>
</dbReference>
<accession>A0ZXG1</accession>
<evidence type="ECO:0000313" key="2">
    <source>
        <dbReference type="Proteomes" id="UP000001792"/>
    </source>
</evidence>
<proteinExistence type="predicted"/>
<name>A0ZXG1_9CAUD</name>
<reference evidence="1 2" key="1">
    <citation type="submission" date="2006-01" db="EMBL/GenBank/DDBJ databases">
        <authorList>
            <person name="Noelting C."/>
        </authorList>
    </citation>
    <scope>NUCLEOTIDE SEQUENCE [LARGE SCALE GENOMIC DNA]</scope>
</reference>
<dbReference type="KEGG" id="vg:5179344"/>
<dbReference type="EMBL" id="AM183667">
    <property type="protein sequence ID" value="CAJ70695.1"/>
    <property type="molecule type" value="Genomic_DNA"/>
</dbReference>
<organism evidence="1 2">
    <name type="scientific">Yersinia phage Berlin</name>
    <dbReference type="NCBI Taxonomy" id="369257"/>
    <lineage>
        <taxon>Viruses</taxon>
        <taxon>Duplodnaviria</taxon>
        <taxon>Heunggongvirae</taxon>
        <taxon>Uroviricota</taxon>
        <taxon>Caudoviricetes</taxon>
        <taxon>Autographivirales</taxon>
        <taxon>Autotranscriptaviridae</taxon>
        <taxon>Studiervirinae</taxon>
        <taxon>Berlinvirus</taxon>
        <taxon>Berlinvirus berlin</taxon>
    </lineage>
</organism>
<dbReference type="GeneID" id="5179344"/>
<dbReference type="Proteomes" id="UP000001792">
    <property type="component" value="Segment"/>
</dbReference>
<keyword evidence="2" id="KW-1185">Reference proteome</keyword>
<evidence type="ECO:0000313" key="1">
    <source>
        <dbReference type="EMBL" id="CAJ70695.1"/>
    </source>
</evidence>
<protein>
    <submittedName>
        <fullName evidence="1">Uncharacterized protein</fullName>
    </submittedName>
</protein>
<sequence length="60" mass="6918">MHPLRILQKNLSEYLIVHTKCFPPMASLCSPQREHPYGDFRFTLGVLEVYLRCTLGVLNA</sequence>
<reference evidence="1 2" key="2">
    <citation type="submission" date="2006-12" db="EMBL/GenBank/DDBJ databases">
        <title>Sequence of bacteriophage Berlin.</title>
        <authorList>
            <person name="Rakin A."/>
        </authorList>
    </citation>
    <scope>NUCLEOTIDE SEQUENCE [LARGE SCALE GENOMIC DNA]</scope>
</reference>